<dbReference type="AlphaFoldDB" id="A0AAW1HLG3"/>
<feature type="compositionally biased region" description="Pro residues" evidence="1">
    <location>
        <begin position="183"/>
        <end position="201"/>
    </location>
</feature>
<dbReference type="PANTHER" id="PTHR33210:SF24">
    <property type="entry name" value="POLLEN OLE E 1 ALLERGEN AND EXTENSIN FAMILY PROTEIN"/>
    <property type="match status" value="1"/>
</dbReference>
<organism evidence="3 4">
    <name type="scientific">Saponaria officinalis</name>
    <name type="common">Common soapwort</name>
    <name type="synonym">Lychnis saponaria</name>
    <dbReference type="NCBI Taxonomy" id="3572"/>
    <lineage>
        <taxon>Eukaryota</taxon>
        <taxon>Viridiplantae</taxon>
        <taxon>Streptophyta</taxon>
        <taxon>Embryophyta</taxon>
        <taxon>Tracheophyta</taxon>
        <taxon>Spermatophyta</taxon>
        <taxon>Magnoliopsida</taxon>
        <taxon>eudicotyledons</taxon>
        <taxon>Gunneridae</taxon>
        <taxon>Pentapetalae</taxon>
        <taxon>Caryophyllales</taxon>
        <taxon>Caryophyllaceae</taxon>
        <taxon>Caryophylleae</taxon>
        <taxon>Saponaria</taxon>
    </lineage>
</organism>
<feature type="compositionally biased region" description="Low complexity" evidence="1">
    <location>
        <begin position="151"/>
        <end position="169"/>
    </location>
</feature>
<comment type="caution">
    <text evidence="3">The sequence shown here is derived from an EMBL/GenBank/DDBJ whole genome shotgun (WGS) entry which is preliminary data.</text>
</comment>
<dbReference type="EMBL" id="JBDFQZ010000011">
    <property type="protein sequence ID" value="KAK9677576.1"/>
    <property type="molecule type" value="Genomic_DNA"/>
</dbReference>
<evidence type="ECO:0000256" key="1">
    <source>
        <dbReference type="SAM" id="MobiDB-lite"/>
    </source>
</evidence>
<feature type="chain" id="PRO_5043609601" evidence="2">
    <location>
        <begin position="31"/>
        <end position="348"/>
    </location>
</feature>
<feature type="region of interest" description="Disordered" evidence="1">
    <location>
        <begin position="150"/>
        <end position="201"/>
    </location>
</feature>
<dbReference type="InterPro" id="IPR039923">
    <property type="entry name" value="Protodermal_1"/>
</dbReference>
<feature type="region of interest" description="Disordered" evidence="1">
    <location>
        <begin position="103"/>
        <end position="122"/>
    </location>
</feature>
<sequence length="348" mass="37662">MLINYAMQKLYSNIILLFILINVGINGVQGGTMVSGTVFCDQCKDGQVSMFDYPLSGMKVAMMCPGSDGQMTKIGEDTTNMLGSYGMSFDGTPNLSTCFTQISPNPNGPGSVSSNSCGSEPGPPKSVKLIFSMFGMAMYMVDPLISQPSQPMSYCPRSSSPSQSPSGPVIQPPPVGPVTPETPLTPPKAPSPAFRLPPMPGLPPLPPMPGLPPLPPMPPAPFVQETACPYAYWMMPEYKCNWRVVNPDMSVALVFGPLAAQKYGTDMTLYKGLQGKGDPYMTLLREGVTSLLNSYNSLNFSYNPLQVFHHFNEALLGSNRTVLLTALRFKRANYGHDHVPCKLNSCQH</sequence>
<feature type="compositionally biased region" description="Low complexity" evidence="1">
    <location>
        <begin position="103"/>
        <end position="120"/>
    </location>
</feature>
<dbReference type="PANTHER" id="PTHR33210">
    <property type="entry name" value="PROTODERMAL FACTOR 1"/>
    <property type="match status" value="1"/>
</dbReference>
<dbReference type="Pfam" id="PF01190">
    <property type="entry name" value="Pollen_Ole_e_1"/>
    <property type="match status" value="1"/>
</dbReference>
<keyword evidence="2" id="KW-0732">Signal</keyword>
<protein>
    <submittedName>
        <fullName evidence="3">Uncharacterized protein</fullName>
    </submittedName>
</protein>
<evidence type="ECO:0000313" key="4">
    <source>
        <dbReference type="Proteomes" id="UP001443914"/>
    </source>
</evidence>
<feature type="signal peptide" evidence="2">
    <location>
        <begin position="1"/>
        <end position="30"/>
    </location>
</feature>
<evidence type="ECO:0000313" key="3">
    <source>
        <dbReference type="EMBL" id="KAK9677576.1"/>
    </source>
</evidence>
<name>A0AAW1HLG3_SAPOF</name>
<gene>
    <name evidence="3" type="ORF">RND81_11G153000</name>
</gene>
<dbReference type="Proteomes" id="UP001443914">
    <property type="component" value="Unassembled WGS sequence"/>
</dbReference>
<proteinExistence type="predicted"/>
<accession>A0AAW1HLG3</accession>
<keyword evidence="4" id="KW-1185">Reference proteome</keyword>
<evidence type="ECO:0000256" key="2">
    <source>
        <dbReference type="SAM" id="SignalP"/>
    </source>
</evidence>
<reference evidence="3" key="1">
    <citation type="submission" date="2024-03" db="EMBL/GenBank/DDBJ databases">
        <title>WGS assembly of Saponaria officinalis var. Norfolk2.</title>
        <authorList>
            <person name="Jenkins J."/>
            <person name="Shu S."/>
            <person name="Grimwood J."/>
            <person name="Barry K."/>
            <person name="Goodstein D."/>
            <person name="Schmutz J."/>
            <person name="Leebens-Mack J."/>
            <person name="Osbourn A."/>
        </authorList>
    </citation>
    <scope>NUCLEOTIDE SEQUENCE [LARGE SCALE GENOMIC DNA]</scope>
    <source>
        <strain evidence="3">JIC</strain>
    </source>
</reference>